<dbReference type="InParanoid" id="A0A2K1Y7Y7"/>
<dbReference type="AlphaFoldDB" id="A0A2K1Y7Y7"/>
<evidence type="ECO:0000313" key="2">
    <source>
        <dbReference type="Proteomes" id="UP000006729"/>
    </source>
</evidence>
<evidence type="ECO:0000313" key="1">
    <source>
        <dbReference type="EMBL" id="PNT09149.1"/>
    </source>
</evidence>
<dbReference type="Proteomes" id="UP000006729">
    <property type="component" value="Chromosome 12"/>
</dbReference>
<proteinExistence type="predicted"/>
<accession>A0A2K1Y7Y7</accession>
<protein>
    <submittedName>
        <fullName evidence="1">Uncharacterized protein</fullName>
    </submittedName>
</protein>
<organism evidence="1 2">
    <name type="scientific">Populus trichocarpa</name>
    <name type="common">Western balsam poplar</name>
    <name type="synonym">Populus balsamifera subsp. trichocarpa</name>
    <dbReference type="NCBI Taxonomy" id="3694"/>
    <lineage>
        <taxon>Eukaryota</taxon>
        <taxon>Viridiplantae</taxon>
        <taxon>Streptophyta</taxon>
        <taxon>Embryophyta</taxon>
        <taxon>Tracheophyta</taxon>
        <taxon>Spermatophyta</taxon>
        <taxon>Magnoliopsida</taxon>
        <taxon>eudicotyledons</taxon>
        <taxon>Gunneridae</taxon>
        <taxon>Pentapetalae</taxon>
        <taxon>rosids</taxon>
        <taxon>fabids</taxon>
        <taxon>Malpighiales</taxon>
        <taxon>Salicaceae</taxon>
        <taxon>Saliceae</taxon>
        <taxon>Populus</taxon>
    </lineage>
</organism>
<keyword evidence="2" id="KW-1185">Reference proteome</keyword>
<name>A0A2K1Y7Y7_POPTR</name>
<gene>
    <name evidence="1" type="ORF">POPTR_012G028100</name>
</gene>
<reference evidence="1 2" key="1">
    <citation type="journal article" date="2006" name="Science">
        <title>The genome of black cottonwood, Populus trichocarpa (Torr. &amp; Gray).</title>
        <authorList>
            <person name="Tuskan G.A."/>
            <person name="Difazio S."/>
            <person name="Jansson S."/>
            <person name="Bohlmann J."/>
            <person name="Grigoriev I."/>
            <person name="Hellsten U."/>
            <person name="Putnam N."/>
            <person name="Ralph S."/>
            <person name="Rombauts S."/>
            <person name="Salamov A."/>
            <person name="Schein J."/>
            <person name="Sterck L."/>
            <person name="Aerts A."/>
            <person name="Bhalerao R.R."/>
            <person name="Bhalerao R.P."/>
            <person name="Blaudez D."/>
            <person name="Boerjan W."/>
            <person name="Brun A."/>
            <person name="Brunner A."/>
            <person name="Busov V."/>
            <person name="Campbell M."/>
            <person name="Carlson J."/>
            <person name="Chalot M."/>
            <person name="Chapman J."/>
            <person name="Chen G.L."/>
            <person name="Cooper D."/>
            <person name="Coutinho P.M."/>
            <person name="Couturier J."/>
            <person name="Covert S."/>
            <person name="Cronk Q."/>
            <person name="Cunningham R."/>
            <person name="Davis J."/>
            <person name="Degroeve S."/>
            <person name="Dejardin A."/>
            <person name="Depamphilis C."/>
            <person name="Detter J."/>
            <person name="Dirks B."/>
            <person name="Dubchak I."/>
            <person name="Duplessis S."/>
            <person name="Ehlting J."/>
            <person name="Ellis B."/>
            <person name="Gendler K."/>
            <person name="Goodstein D."/>
            <person name="Gribskov M."/>
            <person name="Grimwood J."/>
            <person name="Groover A."/>
            <person name="Gunter L."/>
            <person name="Hamberger B."/>
            <person name="Heinze B."/>
            <person name="Helariutta Y."/>
            <person name="Henrissat B."/>
            <person name="Holligan D."/>
            <person name="Holt R."/>
            <person name="Huang W."/>
            <person name="Islam-Faridi N."/>
            <person name="Jones S."/>
            <person name="Jones-Rhoades M."/>
            <person name="Jorgensen R."/>
            <person name="Joshi C."/>
            <person name="Kangasjarvi J."/>
            <person name="Karlsson J."/>
            <person name="Kelleher C."/>
            <person name="Kirkpatrick R."/>
            <person name="Kirst M."/>
            <person name="Kohler A."/>
            <person name="Kalluri U."/>
            <person name="Larimer F."/>
            <person name="Leebens-Mack J."/>
            <person name="Leple J.C."/>
            <person name="Locascio P."/>
            <person name="Lou Y."/>
            <person name="Lucas S."/>
            <person name="Martin F."/>
            <person name="Montanini B."/>
            <person name="Napoli C."/>
            <person name="Nelson D.R."/>
            <person name="Nelson C."/>
            <person name="Nieminen K."/>
            <person name="Nilsson O."/>
            <person name="Pereda V."/>
            <person name="Peter G."/>
            <person name="Philippe R."/>
            <person name="Pilate G."/>
            <person name="Poliakov A."/>
            <person name="Razumovskaya J."/>
            <person name="Richardson P."/>
            <person name="Rinaldi C."/>
            <person name="Ritland K."/>
            <person name="Rouze P."/>
            <person name="Ryaboy D."/>
            <person name="Schmutz J."/>
            <person name="Schrader J."/>
            <person name="Segerman B."/>
            <person name="Shin H."/>
            <person name="Siddiqui A."/>
            <person name="Sterky F."/>
            <person name="Terry A."/>
            <person name="Tsai C.J."/>
            <person name="Uberbacher E."/>
            <person name="Unneberg P."/>
            <person name="Vahala J."/>
            <person name="Wall K."/>
            <person name="Wessler S."/>
            <person name="Yang G."/>
            <person name="Yin T."/>
            <person name="Douglas C."/>
            <person name="Marra M."/>
            <person name="Sandberg G."/>
            <person name="Van de Peer Y."/>
            <person name="Rokhsar D."/>
        </authorList>
    </citation>
    <scope>NUCLEOTIDE SEQUENCE [LARGE SCALE GENOMIC DNA]</scope>
    <source>
        <strain evidence="2">cv. Nisqually</strain>
    </source>
</reference>
<dbReference type="EMBL" id="CM009301">
    <property type="protein sequence ID" value="PNT09149.1"/>
    <property type="molecule type" value="Genomic_DNA"/>
</dbReference>
<sequence>MVLKTPEIAREMLQELQKFVQERWRRVFQRATVTGGAEEAALGAVDGRLGFYEKELRPIEGERRVDRGCALAAKREMEDLWESWKKKEMGGTAWMGELERRSCLVREMVSGGEGEERDLRLKRRRKWGRRLEWEEEGAGTRLREVTREKIVSVLGEKMEWGAAVERGRKMVKWRGGKGGKCWPLSW</sequence>